<evidence type="ECO:0000313" key="2">
    <source>
        <dbReference type="Proteomes" id="UP001194580"/>
    </source>
</evidence>
<comment type="caution">
    <text evidence="1">The sequence shown here is derived from an EMBL/GenBank/DDBJ whole genome shotgun (WGS) entry which is preliminary data.</text>
</comment>
<reference evidence="1" key="1">
    <citation type="journal article" date="2020" name="Fungal Divers.">
        <title>Resolving the Mortierellaceae phylogeny through synthesis of multi-gene phylogenetics and phylogenomics.</title>
        <authorList>
            <person name="Vandepol N."/>
            <person name="Liber J."/>
            <person name="Desiro A."/>
            <person name="Na H."/>
            <person name="Kennedy M."/>
            <person name="Barry K."/>
            <person name="Grigoriev I.V."/>
            <person name="Miller A.N."/>
            <person name="O'Donnell K."/>
            <person name="Stajich J.E."/>
            <person name="Bonito G."/>
        </authorList>
    </citation>
    <scope>NUCLEOTIDE SEQUENCE</scope>
    <source>
        <strain evidence="1">NRRL 28262</strain>
    </source>
</reference>
<accession>A0AAD4D357</accession>
<sequence length="220" mass="23914">DFVVTVPGISTPLAHICLTTDHDMDSLLAKESSRIVECAQKYGPSQLTILLMVQPGHLACLQTLELFLLKTMSALDRKTAVLAPRPPINMGIVNTSYFTPVSVWGIPNVITCHSPQDTSDYLDKILTPSLPQSIRTGHYSQESLPTTASATARPTWLSTALSITGAAPLLSVQDMNRLEQGLCTIQNVVLATPAQLQNTCFFNQPTSNVICDFFNSDQPI</sequence>
<evidence type="ECO:0000313" key="1">
    <source>
        <dbReference type="EMBL" id="KAG0261188.1"/>
    </source>
</evidence>
<feature type="non-terminal residue" evidence="1">
    <location>
        <position position="220"/>
    </location>
</feature>
<proteinExistence type="predicted"/>
<protein>
    <submittedName>
        <fullName evidence="1">Uncharacterized protein</fullName>
    </submittedName>
</protein>
<dbReference type="EMBL" id="JAAAIL010002053">
    <property type="protein sequence ID" value="KAG0261188.1"/>
    <property type="molecule type" value="Genomic_DNA"/>
</dbReference>
<keyword evidence="2" id="KW-1185">Reference proteome</keyword>
<gene>
    <name evidence="1" type="ORF">BGZ95_004282</name>
</gene>
<dbReference type="AlphaFoldDB" id="A0AAD4D357"/>
<dbReference type="Proteomes" id="UP001194580">
    <property type="component" value="Unassembled WGS sequence"/>
</dbReference>
<organism evidence="1 2">
    <name type="scientific">Linnemannia exigua</name>
    <dbReference type="NCBI Taxonomy" id="604196"/>
    <lineage>
        <taxon>Eukaryota</taxon>
        <taxon>Fungi</taxon>
        <taxon>Fungi incertae sedis</taxon>
        <taxon>Mucoromycota</taxon>
        <taxon>Mortierellomycotina</taxon>
        <taxon>Mortierellomycetes</taxon>
        <taxon>Mortierellales</taxon>
        <taxon>Mortierellaceae</taxon>
        <taxon>Linnemannia</taxon>
    </lineage>
</organism>
<name>A0AAD4D357_9FUNG</name>